<dbReference type="InterPro" id="IPR000187">
    <property type="entry name" value="CRF"/>
</dbReference>
<gene>
    <name evidence="6" type="ORF">CHIRRI_LOCUS8671</name>
</gene>
<reference evidence="6" key="2">
    <citation type="submission" date="2022-10" db="EMBL/GenBank/DDBJ databases">
        <authorList>
            <consortium name="ENA_rothamsted_submissions"/>
            <consortium name="culmorum"/>
            <person name="King R."/>
        </authorList>
    </citation>
    <scope>NUCLEOTIDE SEQUENCE</scope>
</reference>
<evidence type="ECO:0000256" key="1">
    <source>
        <dbReference type="ARBA" id="ARBA00004613"/>
    </source>
</evidence>
<keyword evidence="2" id="KW-0964">Secreted</keyword>
<keyword evidence="7" id="KW-1185">Reference proteome</keyword>
<dbReference type="SMART" id="SM00039">
    <property type="entry name" value="CRF"/>
    <property type="match status" value="1"/>
</dbReference>
<keyword evidence="3" id="KW-0372">Hormone</keyword>
<keyword evidence="4" id="KW-0732">Signal</keyword>
<dbReference type="GO" id="GO:0005179">
    <property type="term" value="F:hormone activity"/>
    <property type="evidence" value="ECO:0007669"/>
    <property type="project" value="UniProtKB-KW"/>
</dbReference>
<dbReference type="OrthoDB" id="6418774at2759"/>
<evidence type="ECO:0000256" key="4">
    <source>
        <dbReference type="SAM" id="SignalP"/>
    </source>
</evidence>
<organism evidence="6 7">
    <name type="scientific">Chironomus riparius</name>
    <dbReference type="NCBI Taxonomy" id="315576"/>
    <lineage>
        <taxon>Eukaryota</taxon>
        <taxon>Metazoa</taxon>
        <taxon>Ecdysozoa</taxon>
        <taxon>Arthropoda</taxon>
        <taxon>Hexapoda</taxon>
        <taxon>Insecta</taxon>
        <taxon>Pterygota</taxon>
        <taxon>Neoptera</taxon>
        <taxon>Endopterygota</taxon>
        <taxon>Diptera</taxon>
        <taxon>Nematocera</taxon>
        <taxon>Chironomoidea</taxon>
        <taxon>Chironomidae</taxon>
        <taxon>Chironominae</taxon>
        <taxon>Chironomus</taxon>
    </lineage>
</organism>
<dbReference type="AlphaFoldDB" id="A0A9N9RZ27"/>
<feature type="domain" description="Corticotropin-releasing factor" evidence="5">
    <location>
        <begin position="42"/>
        <end position="85"/>
    </location>
</feature>
<dbReference type="EMBL" id="OU895878">
    <property type="protein sequence ID" value="CAG9805803.1"/>
    <property type="molecule type" value="Genomic_DNA"/>
</dbReference>
<name>A0A9N9RZ27_9DIPT</name>
<proteinExistence type="predicted"/>
<dbReference type="InterPro" id="IPR018446">
    <property type="entry name" value="Corticotropin-releasing_fac_CS"/>
</dbReference>
<evidence type="ECO:0000259" key="5">
    <source>
        <dbReference type="SMART" id="SM00039"/>
    </source>
</evidence>
<dbReference type="PROSITE" id="PS00511">
    <property type="entry name" value="CRF"/>
    <property type="match status" value="1"/>
</dbReference>
<dbReference type="Proteomes" id="UP001153620">
    <property type="component" value="Chromosome 2"/>
</dbReference>
<accession>A0A9N9RZ27</accession>
<evidence type="ECO:0000313" key="6">
    <source>
        <dbReference type="EMBL" id="CAG9805803.1"/>
    </source>
</evidence>
<sequence length="209" mass="23962">MKAILLQCTFLTTLCLASQCIASNPMDNSKYIPEKYFNLKRTKPSLSIANPLDVLRQRVILEMARRQREKAIHQADINREILKTIGKRGNSLDYNDIEEYLRSRYYDVARGYAPVYQPNHGSIMLNKVEPQQQQQEIHPNLIAQNEKANGKVENENKLTSNGNAITNEASQDPIYIFDDAGNSNNLEDDDETQVKYLYSLLKNRIPNSI</sequence>
<evidence type="ECO:0000313" key="7">
    <source>
        <dbReference type="Proteomes" id="UP001153620"/>
    </source>
</evidence>
<evidence type="ECO:0000256" key="3">
    <source>
        <dbReference type="ARBA" id="ARBA00022702"/>
    </source>
</evidence>
<evidence type="ECO:0000256" key="2">
    <source>
        <dbReference type="ARBA" id="ARBA00022525"/>
    </source>
</evidence>
<comment type="subcellular location">
    <subcellularLocation>
        <location evidence="1">Secreted</location>
    </subcellularLocation>
</comment>
<dbReference type="Pfam" id="PF00473">
    <property type="entry name" value="CRF"/>
    <property type="match status" value="1"/>
</dbReference>
<feature type="signal peptide" evidence="4">
    <location>
        <begin position="1"/>
        <end position="22"/>
    </location>
</feature>
<feature type="chain" id="PRO_5040404014" description="Corticotropin-releasing factor domain-containing protein" evidence="4">
    <location>
        <begin position="23"/>
        <end position="209"/>
    </location>
</feature>
<protein>
    <recommendedName>
        <fullName evidence="5">Corticotropin-releasing factor domain-containing protein</fullName>
    </recommendedName>
</protein>
<dbReference type="GO" id="GO:0005576">
    <property type="term" value="C:extracellular region"/>
    <property type="evidence" value="ECO:0007669"/>
    <property type="project" value="UniProtKB-SubCell"/>
</dbReference>
<reference evidence="6" key="1">
    <citation type="submission" date="2022-01" db="EMBL/GenBank/DDBJ databases">
        <authorList>
            <person name="King R."/>
        </authorList>
    </citation>
    <scope>NUCLEOTIDE SEQUENCE</scope>
</reference>